<gene>
    <name evidence="5" type="primary">SLC16A7</name>
    <name evidence="5" type="ORF">AWC38_SpisGene17063</name>
</gene>
<protein>
    <submittedName>
        <fullName evidence="5">Monocarboxylate transporter 2</fullName>
    </submittedName>
</protein>
<dbReference type="InterPro" id="IPR011701">
    <property type="entry name" value="MFS"/>
</dbReference>
<dbReference type="GO" id="GO:0022857">
    <property type="term" value="F:transmembrane transporter activity"/>
    <property type="evidence" value="ECO:0007669"/>
    <property type="project" value="InterPro"/>
</dbReference>
<evidence type="ECO:0000256" key="2">
    <source>
        <dbReference type="SAM" id="MobiDB-lite"/>
    </source>
</evidence>
<dbReference type="Proteomes" id="UP000225706">
    <property type="component" value="Unassembled WGS sequence"/>
</dbReference>
<dbReference type="EMBL" id="LSMT01000404">
    <property type="protein sequence ID" value="PFX18561.1"/>
    <property type="molecule type" value="Genomic_DNA"/>
</dbReference>
<keyword evidence="6" id="KW-1185">Reference proteome</keyword>
<accession>A0A2B4RLT2</accession>
<feature type="domain" description="Major facilitator superfamily (MFS) profile" evidence="4">
    <location>
        <begin position="40"/>
        <end position="449"/>
    </location>
</feature>
<proteinExistence type="predicted"/>
<feature type="transmembrane region" description="Helical" evidence="3">
    <location>
        <begin position="374"/>
        <end position="392"/>
    </location>
</feature>
<feature type="transmembrane region" description="Helical" evidence="3">
    <location>
        <begin position="195"/>
        <end position="214"/>
    </location>
</feature>
<dbReference type="InterPro" id="IPR020846">
    <property type="entry name" value="MFS_dom"/>
</dbReference>
<dbReference type="SUPFAM" id="SSF103473">
    <property type="entry name" value="MFS general substrate transporter"/>
    <property type="match status" value="1"/>
</dbReference>
<keyword evidence="3" id="KW-0472">Membrane</keyword>
<dbReference type="GO" id="GO:0016020">
    <property type="term" value="C:membrane"/>
    <property type="evidence" value="ECO:0007669"/>
    <property type="project" value="UniProtKB-SubCell"/>
</dbReference>
<dbReference type="CDD" id="cd17352">
    <property type="entry name" value="MFS_MCT_SLC16"/>
    <property type="match status" value="1"/>
</dbReference>
<dbReference type="Pfam" id="PF07690">
    <property type="entry name" value="MFS_1"/>
    <property type="match status" value="2"/>
</dbReference>
<feature type="transmembrane region" description="Helical" evidence="3">
    <location>
        <begin position="128"/>
        <end position="152"/>
    </location>
</feature>
<dbReference type="AlphaFoldDB" id="A0A2B4RLT2"/>
<evidence type="ECO:0000313" key="6">
    <source>
        <dbReference type="Proteomes" id="UP000225706"/>
    </source>
</evidence>
<keyword evidence="3" id="KW-0812">Transmembrane</keyword>
<feature type="transmembrane region" description="Helical" evidence="3">
    <location>
        <begin position="337"/>
        <end position="362"/>
    </location>
</feature>
<dbReference type="PANTHER" id="PTHR11360:SF251">
    <property type="entry name" value="MAJOR FACILITATOR SUPERFAMILY (MFS) PROFILE DOMAIN-CONTAINING PROTEIN"/>
    <property type="match status" value="1"/>
</dbReference>
<feature type="region of interest" description="Disordered" evidence="2">
    <location>
        <begin position="1"/>
        <end position="26"/>
    </location>
</feature>
<evidence type="ECO:0000259" key="4">
    <source>
        <dbReference type="PROSITE" id="PS50850"/>
    </source>
</evidence>
<feature type="transmembrane region" description="Helical" evidence="3">
    <location>
        <begin position="36"/>
        <end position="56"/>
    </location>
</feature>
<evidence type="ECO:0000256" key="1">
    <source>
        <dbReference type="ARBA" id="ARBA00004141"/>
    </source>
</evidence>
<feature type="transmembrane region" description="Helical" evidence="3">
    <location>
        <begin position="164"/>
        <end position="183"/>
    </location>
</feature>
<comment type="subcellular location">
    <subcellularLocation>
        <location evidence="1">Membrane</location>
        <topology evidence="1">Multi-pass membrane protein</topology>
    </subcellularLocation>
</comment>
<feature type="transmembrane region" description="Helical" evidence="3">
    <location>
        <begin position="76"/>
        <end position="95"/>
    </location>
</feature>
<feature type="compositionally biased region" description="Basic and acidic residues" evidence="2">
    <location>
        <begin position="9"/>
        <end position="26"/>
    </location>
</feature>
<reference evidence="6" key="1">
    <citation type="journal article" date="2017" name="bioRxiv">
        <title>Comparative analysis of the genomes of Stylophora pistillata and Acropora digitifera provides evidence for extensive differences between species of corals.</title>
        <authorList>
            <person name="Voolstra C.R."/>
            <person name="Li Y."/>
            <person name="Liew Y.J."/>
            <person name="Baumgarten S."/>
            <person name="Zoccola D."/>
            <person name="Flot J.-F."/>
            <person name="Tambutte S."/>
            <person name="Allemand D."/>
            <person name="Aranda M."/>
        </authorList>
    </citation>
    <scope>NUCLEOTIDE SEQUENCE [LARGE SCALE GENOMIC DNA]</scope>
</reference>
<sequence>MLEGPVSEENLHLEEDEHDVRTEESGETKLRQADTYWSWIVCLAGIICNIIVLGSSYSYGILFSSLLDEFKKGKSVTAWVGSSAIAASGLFGPVAGRLIDRFNARAVVISGALLCVGGLFLTSLVPDLYLLFLTYGGMYGFGSCLVYISCYVIVPKYFVKRRSLAIGLVTVSTGATLLVMGPVTQALKDAFGWRGAFRGLGCTVIVVFFLRWVLDPRVAIDESEKAAARSSPQTPKSKILDFSMWRNATFVVFTVSTSVTYIGQHIPTIHLGKFCESLGISEDSVSWLYSSIGAASLLARIPGSKLCDMFGPQRVFQVSAIMGGIGAMLFPLATNLVWLFCLSILHGLGDGLLAIGMILGALNILTIQQKAQGYGFFQLCISIALLCGPAIGDMDNHARNTPVSDGVSSAAREISEERTNYGQETCNDLNGSLSRFPFNDSASITFETRSDDHTDTLKLVVSSYSAVLIGQSSTKQVNNDYCCDQKRVSIEEKAHSRTIDSDGTILSSIERPMPLIKKQGFLNGPQCETIMEKLEILQDNGHFSEHEYLARSLLQLCSTENKPDMELALKLERGVAFSYQRESKKSKSIFTSLIQSHKNKTCHAPNSNILIARAYFLYVADRRKRKPVKLQWLFECLKRSEILLQNHHSPEDWAELYQNYGRLWLDRMSLIPDDQRNAPARTTARENARYYFEQAISYSQEDHRPRVQLKRQRHIRLGLATLLLDCVSTAARTLVKAIPSSEIKEAEEHLYIIQQNLGVSVPTGTRIQLLKKRSDQFYRQGCLQLAKERAEEAFILASSNNFNTESDPIQPRIKFLDDNLEKLKLAVSREPEQYSSETCCSE</sequence>
<dbReference type="PANTHER" id="PTHR11360">
    <property type="entry name" value="MONOCARBOXYLATE TRANSPORTER"/>
    <property type="match status" value="1"/>
</dbReference>
<dbReference type="InterPro" id="IPR036259">
    <property type="entry name" value="MFS_trans_sf"/>
</dbReference>
<dbReference type="OrthoDB" id="6581954at2759"/>
<feature type="transmembrane region" description="Helical" evidence="3">
    <location>
        <begin position="102"/>
        <end position="122"/>
    </location>
</feature>
<evidence type="ECO:0000256" key="3">
    <source>
        <dbReference type="SAM" id="Phobius"/>
    </source>
</evidence>
<dbReference type="Gene3D" id="1.20.1250.20">
    <property type="entry name" value="MFS general substrate transporter like domains"/>
    <property type="match status" value="2"/>
</dbReference>
<name>A0A2B4RLT2_STYPI</name>
<feature type="transmembrane region" description="Helical" evidence="3">
    <location>
        <begin position="315"/>
        <end position="331"/>
    </location>
</feature>
<organism evidence="5 6">
    <name type="scientific">Stylophora pistillata</name>
    <name type="common">Smooth cauliflower coral</name>
    <dbReference type="NCBI Taxonomy" id="50429"/>
    <lineage>
        <taxon>Eukaryota</taxon>
        <taxon>Metazoa</taxon>
        <taxon>Cnidaria</taxon>
        <taxon>Anthozoa</taxon>
        <taxon>Hexacorallia</taxon>
        <taxon>Scleractinia</taxon>
        <taxon>Astrocoeniina</taxon>
        <taxon>Pocilloporidae</taxon>
        <taxon>Stylophora</taxon>
    </lineage>
</organism>
<comment type="caution">
    <text evidence="5">The sequence shown here is derived from an EMBL/GenBank/DDBJ whole genome shotgun (WGS) entry which is preliminary data.</text>
</comment>
<dbReference type="PROSITE" id="PS50850">
    <property type="entry name" value="MFS"/>
    <property type="match status" value="1"/>
</dbReference>
<dbReference type="InterPro" id="IPR050327">
    <property type="entry name" value="Proton-linked_MCT"/>
</dbReference>
<keyword evidence="3" id="KW-1133">Transmembrane helix</keyword>
<evidence type="ECO:0000313" key="5">
    <source>
        <dbReference type="EMBL" id="PFX18561.1"/>
    </source>
</evidence>